<feature type="binding site" evidence="7">
    <location>
        <position position="292"/>
    </location>
    <ligand>
        <name>substrate</name>
    </ligand>
</feature>
<protein>
    <recommendedName>
        <fullName evidence="7">Dihydroorotase</fullName>
        <shortName evidence="7">DHOase</shortName>
        <ecNumber evidence="7">3.5.2.3</ecNumber>
    </recommendedName>
</protein>
<evidence type="ECO:0000259" key="9">
    <source>
        <dbReference type="Pfam" id="PF12890"/>
    </source>
</evidence>
<dbReference type="GO" id="GO:0044205">
    <property type="term" value="P:'de novo' UMP biosynthetic process"/>
    <property type="evidence" value="ECO:0007669"/>
    <property type="project" value="UniProtKB-UniRule"/>
</dbReference>
<dbReference type="RefSeq" id="WP_038558849.1">
    <property type="nucleotide sequence ID" value="NZ_CP007481.1"/>
</dbReference>
<sequence length="438" mass="47697">MAKWNLPERRDKKIAFVDANIIDPESGLEIFGDLVVSDGKISDFGESLLSEIELKSFDEVINCSGYFLIPGVIDIHVHLRDPGQLYNEDIHSGTKAAAAGGVTTVVCQPNTKPPINTVETLKYIRDKARTEGFVNVLCYAAITNDGNELTDMFALHKAGAVGFTDDGLPVMNPLLMRQAFANAAFLKVPVAQHAEDLYLSNGGCINEGVMSHKLNVPGITDLAESVMVARDVMLLDQLDSHYHVLHVSTKKAVEIIETAKSRGMNVTCEVTPHHFLLTEEAVVDYNTDAKMNPPLRTEQDRLYMIEALKNSTIDAIASDHAPHNGLYKNLPLREAAFGIIGLETILPLSLELYHDGVMDLHSLLAKLTCNPARIINSSAGRIKVGAPADLVLLDLNAEIVIDSAKFVSKSKNSPFVGRKTKGKVLRTIVAGDSVYTAD</sequence>
<dbReference type="Gene3D" id="3.20.20.140">
    <property type="entry name" value="Metal-dependent hydrolases"/>
    <property type="match status" value="1"/>
</dbReference>
<feature type="binding site" evidence="7">
    <location>
        <position position="193"/>
    </location>
    <ligand>
        <name>Zn(2+)</name>
        <dbReference type="ChEBI" id="CHEBI:29105"/>
        <label>2</label>
    </ligand>
</feature>
<keyword evidence="3 7" id="KW-0479">Metal-binding</keyword>
<dbReference type="PANTHER" id="PTHR43668:SF2">
    <property type="entry name" value="ALLANTOINASE"/>
    <property type="match status" value="1"/>
</dbReference>
<feature type="binding site" evidence="7">
    <location>
        <begin position="78"/>
        <end position="80"/>
    </location>
    <ligand>
        <name>substrate</name>
    </ligand>
</feature>
<evidence type="ECO:0000256" key="2">
    <source>
        <dbReference type="ARBA" id="ARBA00010286"/>
    </source>
</evidence>
<comment type="pathway">
    <text evidence="7">Pyrimidine metabolism; UMP biosynthesis via de novo pathway; (S)-dihydroorotate from bicarbonate: step 3/3.</text>
</comment>
<evidence type="ECO:0000259" key="8">
    <source>
        <dbReference type="Pfam" id="PF07969"/>
    </source>
</evidence>
<dbReference type="GO" id="GO:0004038">
    <property type="term" value="F:allantoinase activity"/>
    <property type="evidence" value="ECO:0007669"/>
    <property type="project" value="TreeGrafter"/>
</dbReference>
<evidence type="ECO:0000256" key="5">
    <source>
        <dbReference type="ARBA" id="ARBA00022833"/>
    </source>
</evidence>
<feature type="active site" evidence="7">
    <location>
        <position position="319"/>
    </location>
</feature>
<reference evidence="10 11" key="1">
    <citation type="submission" date="2014-03" db="EMBL/GenBank/DDBJ databases">
        <title>Sequencing and Comparison of Genomes and Transcriptome Profiles of Human Ehrlichiosis Agents.</title>
        <authorList>
            <person name="Lin M."/>
            <person name="Daugherty S.C."/>
            <person name="Nagaraj S."/>
            <person name="Cheng Z."/>
            <person name="Xiong Q."/>
            <person name="Lin F.-Y."/>
            <person name="Sengamalay N."/>
            <person name="Ott S."/>
            <person name="Godinez A."/>
            <person name="Tallon L.J."/>
            <person name="Sadzewicz L."/>
            <person name="Fraser C.M."/>
            <person name="Dunning Hotopp J.C."/>
            <person name="Rikihisa Y."/>
        </authorList>
    </citation>
    <scope>NUCLEOTIDE SEQUENCE [LARGE SCALE GENOMIC DNA]</scope>
    <source>
        <strain evidence="10 11">Oregon</strain>
    </source>
</reference>
<dbReference type="Pfam" id="PF12890">
    <property type="entry name" value="DHOase"/>
    <property type="match status" value="1"/>
</dbReference>
<comment type="similarity">
    <text evidence="2 7">Belongs to the metallo-dependent hydrolases superfamily. DHOase family. Class I DHOase subfamily.</text>
</comment>
<keyword evidence="5 7" id="KW-0862">Zinc</keyword>
<dbReference type="Gene3D" id="2.30.40.10">
    <property type="entry name" value="Urease, subunit C, domain 1"/>
    <property type="match status" value="1"/>
</dbReference>
<dbReference type="InterPro" id="IPR013108">
    <property type="entry name" value="Amidohydro_3"/>
</dbReference>
<feature type="binding site" evidence="7">
    <location>
        <position position="323"/>
    </location>
    <ligand>
        <name>substrate</name>
    </ligand>
</feature>
<dbReference type="InterPro" id="IPR011059">
    <property type="entry name" value="Metal-dep_hydrolase_composite"/>
</dbReference>
<dbReference type="EMBL" id="CP007481">
    <property type="protein sequence ID" value="AHX11109.1"/>
    <property type="molecule type" value="Genomic_DNA"/>
</dbReference>
<dbReference type="GO" id="GO:0008270">
    <property type="term" value="F:zinc ion binding"/>
    <property type="evidence" value="ECO:0007669"/>
    <property type="project" value="UniProtKB-UniRule"/>
</dbReference>
<feature type="binding site" evidence="7">
    <location>
        <begin position="337"/>
        <end position="338"/>
    </location>
    <ligand>
        <name>substrate</name>
    </ligand>
</feature>
<comment type="function">
    <text evidence="1 7">Catalyzes the reversible cyclization of carbamoyl aspartate to dihydroorotate.</text>
</comment>
<evidence type="ECO:0000256" key="3">
    <source>
        <dbReference type="ARBA" id="ARBA00022723"/>
    </source>
</evidence>
<dbReference type="EC" id="3.5.2.3" evidence="7"/>
<dbReference type="STRING" id="1286528.NHE_0141"/>
<dbReference type="PANTHER" id="PTHR43668">
    <property type="entry name" value="ALLANTOINASE"/>
    <property type="match status" value="1"/>
</dbReference>
<dbReference type="NCBIfam" id="TIGR00857">
    <property type="entry name" value="pyrC_multi"/>
    <property type="match status" value="1"/>
</dbReference>
<evidence type="ECO:0000313" key="10">
    <source>
        <dbReference type="EMBL" id="AHX11109.1"/>
    </source>
</evidence>
<comment type="cofactor">
    <cofactor evidence="7">
        <name>Zn(2+)</name>
        <dbReference type="ChEBI" id="CHEBI:29105"/>
    </cofactor>
    <text evidence="7">Binds 2 Zn(2+) ions per subunit.</text>
</comment>
<feature type="binding site" evidence="7">
    <location>
        <position position="78"/>
    </location>
    <ligand>
        <name>Zn(2+)</name>
        <dbReference type="ChEBI" id="CHEBI:29105"/>
        <label>1</label>
    </ligand>
</feature>
<dbReference type="PROSITE" id="PS00482">
    <property type="entry name" value="DIHYDROOROTASE_1"/>
    <property type="match status" value="1"/>
</dbReference>
<dbReference type="PROSITE" id="PS00483">
    <property type="entry name" value="DIHYDROOROTASE_2"/>
    <property type="match status" value="1"/>
</dbReference>
<feature type="binding site" evidence="7">
    <location>
        <position position="166"/>
    </location>
    <ligand>
        <name>Zn(2+)</name>
        <dbReference type="ChEBI" id="CHEBI:29105"/>
        <label>2</label>
    </ligand>
</feature>
<dbReference type="GO" id="GO:0006145">
    <property type="term" value="P:purine nucleobase catabolic process"/>
    <property type="evidence" value="ECO:0007669"/>
    <property type="project" value="TreeGrafter"/>
</dbReference>
<organism evidence="10 11">
    <name type="scientific">Neorickettsia helminthoeca str. Oregon</name>
    <dbReference type="NCBI Taxonomy" id="1286528"/>
    <lineage>
        <taxon>Bacteria</taxon>
        <taxon>Pseudomonadati</taxon>
        <taxon>Pseudomonadota</taxon>
        <taxon>Alphaproteobacteria</taxon>
        <taxon>Rickettsiales</taxon>
        <taxon>Anaplasmataceae</taxon>
        <taxon>Neorickettsia</taxon>
    </lineage>
</organism>
<gene>
    <name evidence="7 10" type="primary">pyrC</name>
    <name evidence="10" type="ORF">NHE_0141</name>
</gene>
<dbReference type="SUPFAM" id="SSF51556">
    <property type="entry name" value="Metallo-dependent hydrolases"/>
    <property type="match status" value="1"/>
</dbReference>
<dbReference type="CDD" id="cd01317">
    <property type="entry name" value="DHOase_IIa"/>
    <property type="match status" value="1"/>
</dbReference>
<dbReference type="HOGENOM" id="CLU_015572_1_0_5"/>
<evidence type="ECO:0000256" key="7">
    <source>
        <dbReference type="HAMAP-Rule" id="MF_00220"/>
    </source>
</evidence>
<dbReference type="InterPro" id="IPR002195">
    <property type="entry name" value="Dihydroorotase_CS"/>
</dbReference>
<feature type="domain" description="Dihydroorotase catalytic" evidence="9">
    <location>
        <begin position="67"/>
        <end position="251"/>
    </location>
</feature>
<proteinExistence type="inferred from homology"/>
<dbReference type="InterPro" id="IPR024403">
    <property type="entry name" value="DHOase_cat"/>
</dbReference>
<keyword evidence="4 7" id="KW-0378">Hydrolase</keyword>
<comment type="catalytic activity">
    <reaction evidence="7">
        <text>(S)-dihydroorotate + H2O = N-carbamoyl-L-aspartate + H(+)</text>
        <dbReference type="Rhea" id="RHEA:24296"/>
        <dbReference type="ChEBI" id="CHEBI:15377"/>
        <dbReference type="ChEBI" id="CHEBI:15378"/>
        <dbReference type="ChEBI" id="CHEBI:30864"/>
        <dbReference type="ChEBI" id="CHEBI:32814"/>
        <dbReference type="EC" id="3.5.2.3"/>
    </reaction>
</comment>
<keyword evidence="6 7" id="KW-0665">Pyrimidine biosynthesis</keyword>
<evidence type="ECO:0000256" key="1">
    <source>
        <dbReference type="ARBA" id="ARBA00002368"/>
    </source>
</evidence>
<feature type="binding site" evidence="7">
    <location>
        <position position="76"/>
    </location>
    <ligand>
        <name>Zn(2+)</name>
        <dbReference type="ChEBI" id="CHEBI:29105"/>
        <label>1</label>
    </ligand>
</feature>
<feature type="binding site" evidence="7">
    <location>
        <position position="110"/>
    </location>
    <ligand>
        <name>substrate</name>
    </ligand>
</feature>
<name>X5HJ69_9RICK</name>
<accession>X5HJ69</accession>
<feature type="binding site" evidence="7">
    <location>
        <position position="246"/>
    </location>
    <ligand>
        <name>Zn(2+)</name>
        <dbReference type="ChEBI" id="CHEBI:29105"/>
        <label>2</label>
    </ligand>
</feature>
<dbReference type="Pfam" id="PF07969">
    <property type="entry name" value="Amidohydro_3"/>
    <property type="match status" value="1"/>
</dbReference>
<feature type="binding site" evidence="7">
    <location>
        <position position="319"/>
    </location>
    <ligand>
        <name>Zn(2+)</name>
        <dbReference type="ChEBI" id="CHEBI:29105"/>
        <label>1</label>
    </ligand>
</feature>
<evidence type="ECO:0000256" key="6">
    <source>
        <dbReference type="ARBA" id="ARBA00022975"/>
    </source>
</evidence>
<dbReference type="GO" id="GO:0004151">
    <property type="term" value="F:dihydroorotase activity"/>
    <property type="evidence" value="ECO:0007669"/>
    <property type="project" value="UniProtKB-UniRule"/>
</dbReference>
<dbReference type="OrthoDB" id="9803027at2"/>
<dbReference type="SUPFAM" id="SSF51338">
    <property type="entry name" value="Composite domain of metallo-dependent hydrolases"/>
    <property type="match status" value="1"/>
</dbReference>
<feature type="domain" description="Amidohydrolase 3" evidence="8">
    <location>
        <begin position="338"/>
        <end position="435"/>
    </location>
</feature>
<dbReference type="GO" id="GO:0005737">
    <property type="term" value="C:cytoplasm"/>
    <property type="evidence" value="ECO:0007669"/>
    <property type="project" value="TreeGrafter"/>
</dbReference>
<dbReference type="InterPro" id="IPR032466">
    <property type="entry name" value="Metal_Hydrolase"/>
</dbReference>
<evidence type="ECO:0000256" key="4">
    <source>
        <dbReference type="ARBA" id="ARBA00022801"/>
    </source>
</evidence>
<evidence type="ECO:0000313" key="11">
    <source>
        <dbReference type="Proteomes" id="UP000023755"/>
    </source>
</evidence>
<keyword evidence="11" id="KW-1185">Reference proteome</keyword>
<dbReference type="AlphaFoldDB" id="X5HJ69"/>
<feature type="binding site" evidence="7">
    <location>
        <position position="166"/>
    </location>
    <ligand>
        <name>Zn(2+)</name>
        <dbReference type="ChEBI" id="CHEBI:29105"/>
        <label>1</label>
    </ligand>
</feature>
<dbReference type="KEGG" id="nhm:NHE_0141"/>
<dbReference type="InterPro" id="IPR004722">
    <property type="entry name" value="DHOase"/>
</dbReference>
<dbReference type="HAMAP" id="MF_00220_B">
    <property type="entry name" value="PyrC_classI_B"/>
    <property type="match status" value="1"/>
</dbReference>
<dbReference type="Proteomes" id="UP000023755">
    <property type="component" value="Chromosome"/>
</dbReference>
<dbReference type="InterPro" id="IPR050138">
    <property type="entry name" value="DHOase/Allantoinase_Hydrolase"/>
</dbReference>
<dbReference type="UniPathway" id="UPA00070">
    <property type="reaction ID" value="UER00117"/>
</dbReference>